<evidence type="ECO:0008006" key="4">
    <source>
        <dbReference type="Google" id="ProtNLM"/>
    </source>
</evidence>
<feature type="signal peptide" evidence="1">
    <location>
        <begin position="1"/>
        <end position="30"/>
    </location>
</feature>
<accession>A0A3G9IND3</accession>
<reference evidence="2 3" key="1">
    <citation type="submission" date="2018-11" db="EMBL/GenBank/DDBJ databases">
        <title>Complete genome sequence of Nocardioides baekrokdamisoli strain KCTC 39748.</title>
        <authorList>
            <person name="Kang S.W."/>
            <person name="Lee K.C."/>
            <person name="Kim K.K."/>
            <person name="Kim J.S."/>
            <person name="Kim D.S."/>
            <person name="Ko S.H."/>
            <person name="Yang S.H."/>
            <person name="Shin Y.K."/>
            <person name="Lee J.S."/>
        </authorList>
    </citation>
    <scope>NUCLEOTIDE SEQUENCE [LARGE SCALE GENOMIC DNA]</scope>
    <source>
        <strain evidence="2 3">KCTC 39748</strain>
    </source>
</reference>
<dbReference type="AlphaFoldDB" id="A0A3G9IND3"/>
<evidence type="ECO:0000313" key="2">
    <source>
        <dbReference type="EMBL" id="BBH17545.1"/>
    </source>
</evidence>
<sequence length="431" mass="45831">MALFETRKRRSIVAAGAAAAVALIGLTACGSSGGSGSATGVTLNLYSDNPQWADGFAKTGAAIKTVTGNDWKSIALPSTANYTQVVQNSLSTSKPGDIIKWWSGLQIQKLAATGKLTDLTAIWDADVKKGWLNDSLKPYYTYNGKVYALPLTNANWVVYYSKSAFKKAGIAAPPTTYAEFEADAAKLKASGTTPIWTGQADQWTSFIPYMLLAGSASPDYYTKLTSNQASFGDATGKQILQTWQTWIKNGWTASPDTKFTDAPAMMKSGKVAMFPIGTWDGSGMKAAGMTPDVDYGAFLLPPAAGQQQALFNEGGALAVPTGAPNHAAAMKVMESWLDPTVQTVWSDYLGDSSPNPMVPVKDPVIAGLNKQIAAAKPVLLNRYFEALPPSLVTDSTTILDGFMVDPSNIDKVISDLVSAETKDWTAWKSGN</sequence>
<dbReference type="PROSITE" id="PS51257">
    <property type="entry name" value="PROKAR_LIPOPROTEIN"/>
    <property type="match status" value="1"/>
</dbReference>
<proteinExistence type="predicted"/>
<dbReference type="InterPro" id="IPR006059">
    <property type="entry name" value="SBP"/>
</dbReference>
<name>A0A3G9IND3_9ACTN</name>
<evidence type="ECO:0000256" key="1">
    <source>
        <dbReference type="SAM" id="SignalP"/>
    </source>
</evidence>
<dbReference type="Gene3D" id="3.40.190.10">
    <property type="entry name" value="Periplasmic binding protein-like II"/>
    <property type="match status" value="2"/>
</dbReference>
<dbReference type="EMBL" id="AP019307">
    <property type="protein sequence ID" value="BBH17545.1"/>
    <property type="molecule type" value="Genomic_DNA"/>
</dbReference>
<evidence type="ECO:0000313" key="3">
    <source>
        <dbReference type="Proteomes" id="UP000271573"/>
    </source>
</evidence>
<dbReference type="InterPro" id="IPR050490">
    <property type="entry name" value="Bact_solute-bd_prot1"/>
</dbReference>
<keyword evidence="3" id="KW-1185">Reference proteome</keyword>
<protein>
    <recommendedName>
        <fullName evidence="4">Sugar ABC transporter substrate-binding protein</fullName>
    </recommendedName>
</protein>
<dbReference type="RefSeq" id="WP_125568786.1">
    <property type="nucleotide sequence ID" value="NZ_AP019307.1"/>
</dbReference>
<feature type="chain" id="PRO_5038552774" description="Sugar ABC transporter substrate-binding protein" evidence="1">
    <location>
        <begin position="31"/>
        <end position="431"/>
    </location>
</feature>
<gene>
    <name evidence="2" type="ORF">Back2_18320</name>
</gene>
<dbReference type="PANTHER" id="PTHR43649">
    <property type="entry name" value="ARABINOSE-BINDING PROTEIN-RELATED"/>
    <property type="match status" value="1"/>
</dbReference>
<dbReference type="PANTHER" id="PTHR43649:SF14">
    <property type="entry name" value="BLR3389 PROTEIN"/>
    <property type="match status" value="1"/>
</dbReference>
<organism evidence="2 3">
    <name type="scientific">Nocardioides baekrokdamisoli</name>
    <dbReference type="NCBI Taxonomy" id="1804624"/>
    <lineage>
        <taxon>Bacteria</taxon>
        <taxon>Bacillati</taxon>
        <taxon>Actinomycetota</taxon>
        <taxon>Actinomycetes</taxon>
        <taxon>Propionibacteriales</taxon>
        <taxon>Nocardioidaceae</taxon>
        <taxon>Nocardioides</taxon>
    </lineage>
</organism>
<dbReference type="KEGG" id="nbe:Back2_18320"/>
<dbReference type="Pfam" id="PF01547">
    <property type="entry name" value="SBP_bac_1"/>
    <property type="match status" value="1"/>
</dbReference>
<dbReference type="Proteomes" id="UP000271573">
    <property type="component" value="Chromosome"/>
</dbReference>
<keyword evidence="1" id="KW-0732">Signal</keyword>
<dbReference type="SUPFAM" id="SSF53850">
    <property type="entry name" value="Periplasmic binding protein-like II"/>
    <property type="match status" value="1"/>
</dbReference>
<dbReference type="OrthoDB" id="7937990at2"/>